<organism evidence="1 2">
    <name type="scientific">Dorcoceras hygrometricum</name>
    <dbReference type="NCBI Taxonomy" id="472368"/>
    <lineage>
        <taxon>Eukaryota</taxon>
        <taxon>Viridiplantae</taxon>
        <taxon>Streptophyta</taxon>
        <taxon>Embryophyta</taxon>
        <taxon>Tracheophyta</taxon>
        <taxon>Spermatophyta</taxon>
        <taxon>Magnoliopsida</taxon>
        <taxon>eudicotyledons</taxon>
        <taxon>Gunneridae</taxon>
        <taxon>Pentapetalae</taxon>
        <taxon>asterids</taxon>
        <taxon>lamiids</taxon>
        <taxon>Lamiales</taxon>
        <taxon>Gesneriaceae</taxon>
        <taxon>Didymocarpoideae</taxon>
        <taxon>Trichosporeae</taxon>
        <taxon>Loxocarpinae</taxon>
        <taxon>Dorcoceras</taxon>
    </lineage>
</organism>
<dbReference type="Proteomes" id="UP000250235">
    <property type="component" value="Unassembled WGS sequence"/>
</dbReference>
<dbReference type="AlphaFoldDB" id="A0A2Z7D4F6"/>
<sequence>MTAPDRAHVRARDCALAAQWPATSGRNMLLFRASCCATGCRDFTLGCAPRWPLSRETIARPMAAYRALIARMVACWLARFCALFVQSPRRWTPDVARGRASRMARRCAAAARDLLAAAAAVRPPSGESLASFRRLIFLLGLVRACPGQPMKFSGRYSISGLFWSILKF</sequence>
<reference evidence="1 2" key="1">
    <citation type="journal article" date="2015" name="Proc. Natl. Acad. Sci. U.S.A.">
        <title>The resurrection genome of Boea hygrometrica: A blueprint for survival of dehydration.</title>
        <authorList>
            <person name="Xiao L."/>
            <person name="Yang G."/>
            <person name="Zhang L."/>
            <person name="Yang X."/>
            <person name="Zhao S."/>
            <person name="Ji Z."/>
            <person name="Zhou Q."/>
            <person name="Hu M."/>
            <person name="Wang Y."/>
            <person name="Chen M."/>
            <person name="Xu Y."/>
            <person name="Jin H."/>
            <person name="Xiao X."/>
            <person name="Hu G."/>
            <person name="Bao F."/>
            <person name="Hu Y."/>
            <person name="Wan P."/>
            <person name="Li L."/>
            <person name="Deng X."/>
            <person name="Kuang T."/>
            <person name="Xiang C."/>
            <person name="Zhu J.K."/>
            <person name="Oliver M.J."/>
            <person name="He Y."/>
        </authorList>
    </citation>
    <scope>NUCLEOTIDE SEQUENCE [LARGE SCALE GENOMIC DNA]</scope>
    <source>
        <strain evidence="2">cv. XS01</strain>
    </source>
</reference>
<name>A0A2Z7D4F6_9LAMI</name>
<keyword evidence="2" id="KW-1185">Reference proteome</keyword>
<protein>
    <submittedName>
        <fullName evidence="1">Uncharacterized protein</fullName>
    </submittedName>
</protein>
<accession>A0A2Z7D4F6</accession>
<dbReference type="EMBL" id="KQ989544">
    <property type="protein sequence ID" value="KZV54305.1"/>
    <property type="molecule type" value="Genomic_DNA"/>
</dbReference>
<evidence type="ECO:0000313" key="1">
    <source>
        <dbReference type="EMBL" id="KZV54305.1"/>
    </source>
</evidence>
<gene>
    <name evidence="1" type="ORF">F511_15404</name>
</gene>
<evidence type="ECO:0000313" key="2">
    <source>
        <dbReference type="Proteomes" id="UP000250235"/>
    </source>
</evidence>
<proteinExistence type="predicted"/>